<sequence length="114" mass="11972">MKKLFLVVFLIATMVVPVYAEQFEKDGYIIDAVVTSECPGDICTVSVSGTVSGKSSCIILTVRIFAVDNNGKEVKISAGTSRSEGATPLSGKTSLKGAGSAWTIRSVETSCNCE</sequence>
<keyword evidence="3" id="KW-1185">Reference proteome</keyword>
<reference evidence="2 3" key="1">
    <citation type="submission" date="2015-11" db="EMBL/GenBank/DDBJ databases">
        <authorList>
            <person name="Lin W."/>
        </authorList>
    </citation>
    <scope>NUCLEOTIDE SEQUENCE [LARGE SCALE GENOMIC DNA]</scope>
    <source>
        <strain evidence="2 3">HCH-1</strain>
    </source>
</reference>
<evidence type="ECO:0000256" key="1">
    <source>
        <dbReference type="SAM" id="SignalP"/>
    </source>
</evidence>
<keyword evidence="1" id="KW-0732">Signal</keyword>
<dbReference type="Proteomes" id="UP000060487">
    <property type="component" value="Unassembled WGS sequence"/>
</dbReference>
<gene>
    <name evidence="2" type="ORF">ASN18_2245</name>
</gene>
<evidence type="ECO:0000313" key="3">
    <source>
        <dbReference type="Proteomes" id="UP000060487"/>
    </source>
</evidence>
<organism evidence="2 3">
    <name type="scientific">Candidatus Magnetominusculus xianensis</name>
    <dbReference type="NCBI Taxonomy" id="1748249"/>
    <lineage>
        <taxon>Bacteria</taxon>
        <taxon>Pseudomonadati</taxon>
        <taxon>Nitrospirota</taxon>
        <taxon>Nitrospiria</taxon>
        <taxon>Nitrospirales</taxon>
        <taxon>Nitrospiraceae</taxon>
        <taxon>Candidatus Magnetominusculus</taxon>
    </lineage>
</organism>
<evidence type="ECO:0000313" key="2">
    <source>
        <dbReference type="EMBL" id="KWT83429.1"/>
    </source>
</evidence>
<feature type="chain" id="PRO_5047365570" description="Secreted protein" evidence="1">
    <location>
        <begin position="21"/>
        <end position="114"/>
    </location>
</feature>
<dbReference type="EMBL" id="LNQR01000078">
    <property type="protein sequence ID" value="KWT83429.1"/>
    <property type="molecule type" value="Genomic_DNA"/>
</dbReference>
<feature type="signal peptide" evidence="1">
    <location>
        <begin position="1"/>
        <end position="20"/>
    </location>
</feature>
<dbReference type="RefSeq" id="WP_085052847.1">
    <property type="nucleotide sequence ID" value="NZ_LNQR01000078.1"/>
</dbReference>
<accession>A0ABR5SDN5</accession>
<evidence type="ECO:0008006" key="4">
    <source>
        <dbReference type="Google" id="ProtNLM"/>
    </source>
</evidence>
<name>A0ABR5SDN5_9BACT</name>
<proteinExistence type="predicted"/>
<comment type="caution">
    <text evidence="2">The sequence shown here is derived from an EMBL/GenBank/DDBJ whole genome shotgun (WGS) entry which is preliminary data.</text>
</comment>
<protein>
    <recommendedName>
        <fullName evidence="4">Secreted protein</fullName>
    </recommendedName>
</protein>